<evidence type="ECO:0000256" key="1">
    <source>
        <dbReference type="SAM" id="Phobius"/>
    </source>
</evidence>
<dbReference type="InterPro" id="IPR053139">
    <property type="entry name" value="Surface_bspA-like"/>
</dbReference>
<protein>
    <submittedName>
        <fullName evidence="2">Uncharacterized protein</fullName>
    </submittedName>
</protein>
<evidence type="ECO:0000313" key="3">
    <source>
        <dbReference type="Proteomes" id="UP001470230"/>
    </source>
</evidence>
<sequence>MNEMLNEIVISPDNQNFKFTDEYKINSIPKLECLEDKPKMIVSKSDNQNFDTVIFASRNIEEAAIPSYIKYIHDNAFELCMNLSVFLIPEDSQLKSIGKHAFALTSISSLYFPSDLEELGKGWCESMSDLLFIEISPDNNNFKFADFEEKLIIGKSDKNKEEFDLLVIACRDISEIIIPPSIKCIQSHSISYCNCIDKFTIPEDSKLVQIDKYAFSHSDIDSIFIPKTVEVLEEGWCDSLPYLCDVVLSEDNKNYIFDEQRIILGKSYKKSNVFDVVVFACRNIKKVTIQPWIRYIQKYAFQHCNCLQTVNISEDSELERIQDFAFFGSSIKSIIIPKKEKHIECAAFDDCNELRCFEFLGDVLESRCDLFDSCQNLFLVSFPNVRKIAYLFFLLILHFLLMLDAKFKLIECLFHDYINFLYKIQNKSIFFEFL</sequence>
<evidence type="ECO:0000313" key="2">
    <source>
        <dbReference type="EMBL" id="KAK8840577.1"/>
    </source>
</evidence>
<dbReference type="PANTHER" id="PTHR45661:SF3">
    <property type="entry name" value="IG-LIKE DOMAIN-CONTAINING PROTEIN"/>
    <property type="match status" value="1"/>
</dbReference>
<dbReference type="SUPFAM" id="SSF52058">
    <property type="entry name" value="L domain-like"/>
    <property type="match status" value="1"/>
</dbReference>
<organism evidence="2 3">
    <name type="scientific">Tritrichomonas musculus</name>
    <dbReference type="NCBI Taxonomy" id="1915356"/>
    <lineage>
        <taxon>Eukaryota</taxon>
        <taxon>Metamonada</taxon>
        <taxon>Parabasalia</taxon>
        <taxon>Tritrichomonadida</taxon>
        <taxon>Tritrichomonadidae</taxon>
        <taxon>Tritrichomonas</taxon>
    </lineage>
</organism>
<proteinExistence type="predicted"/>
<dbReference type="InterPro" id="IPR026906">
    <property type="entry name" value="LRR_5"/>
</dbReference>
<keyword evidence="1" id="KW-0472">Membrane</keyword>
<reference evidence="2 3" key="1">
    <citation type="submission" date="2024-04" db="EMBL/GenBank/DDBJ databases">
        <title>Tritrichomonas musculus Genome.</title>
        <authorList>
            <person name="Alves-Ferreira E."/>
            <person name="Grigg M."/>
            <person name="Lorenzi H."/>
            <person name="Galac M."/>
        </authorList>
    </citation>
    <scope>NUCLEOTIDE SEQUENCE [LARGE SCALE GENOMIC DNA]</scope>
    <source>
        <strain evidence="2 3">EAF2021</strain>
    </source>
</reference>
<dbReference type="EMBL" id="JAPFFF010000045">
    <property type="protein sequence ID" value="KAK8840577.1"/>
    <property type="molecule type" value="Genomic_DNA"/>
</dbReference>
<keyword evidence="1" id="KW-1133">Transmembrane helix</keyword>
<comment type="caution">
    <text evidence="2">The sequence shown here is derived from an EMBL/GenBank/DDBJ whole genome shotgun (WGS) entry which is preliminary data.</text>
</comment>
<accession>A0ABR2H2Z8</accession>
<keyword evidence="3" id="KW-1185">Reference proteome</keyword>
<keyword evidence="1" id="KW-0812">Transmembrane</keyword>
<feature type="transmembrane region" description="Helical" evidence="1">
    <location>
        <begin position="388"/>
        <end position="405"/>
    </location>
</feature>
<dbReference type="Gene3D" id="3.80.10.10">
    <property type="entry name" value="Ribonuclease Inhibitor"/>
    <property type="match status" value="2"/>
</dbReference>
<name>A0ABR2H2Z8_9EUKA</name>
<dbReference type="Proteomes" id="UP001470230">
    <property type="component" value="Unassembled WGS sequence"/>
</dbReference>
<dbReference type="InterPro" id="IPR032675">
    <property type="entry name" value="LRR_dom_sf"/>
</dbReference>
<dbReference type="PANTHER" id="PTHR45661">
    <property type="entry name" value="SURFACE ANTIGEN"/>
    <property type="match status" value="1"/>
</dbReference>
<gene>
    <name evidence="2" type="ORF">M9Y10_030788</name>
</gene>
<dbReference type="Pfam" id="PF13306">
    <property type="entry name" value="LRR_5"/>
    <property type="match status" value="3"/>
</dbReference>